<dbReference type="AlphaFoldDB" id="A0A9P6FRG2"/>
<evidence type="ECO:0000313" key="3">
    <source>
        <dbReference type="Proteomes" id="UP000780801"/>
    </source>
</evidence>
<organism evidence="2 3">
    <name type="scientific">Lunasporangiospora selenospora</name>
    <dbReference type="NCBI Taxonomy" id="979761"/>
    <lineage>
        <taxon>Eukaryota</taxon>
        <taxon>Fungi</taxon>
        <taxon>Fungi incertae sedis</taxon>
        <taxon>Mucoromycota</taxon>
        <taxon>Mortierellomycotina</taxon>
        <taxon>Mortierellomycetes</taxon>
        <taxon>Mortierellales</taxon>
        <taxon>Mortierellaceae</taxon>
        <taxon>Lunasporangiospora</taxon>
    </lineage>
</organism>
<feature type="region of interest" description="Disordered" evidence="1">
    <location>
        <begin position="1"/>
        <end position="23"/>
    </location>
</feature>
<protein>
    <submittedName>
        <fullName evidence="2">Uncharacterized protein</fullName>
    </submittedName>
</protein>
<dbReference type="Proteomes" id="UP000780801">
    <property type="component" value="Unassembled WGS sequence"/>
</dbReference>
<feature type="non-terminal residue" evidence="2">
    <location>
        <position position="1"/>
    </location>
</feature>
<accession>A0A9P6FRG2</accession>
<dbReference type="EMBL" id="JAABOA010002305">
    <property type="protein sequence ID" value="KAF9580064.1"/>
    <property type="molecule type" value="Genomic_DNA"/>
</dbReference>
<gene>
    <name evidence="2" type="ORF">BGW38_003436</name>
</gene>
<evidence type="ECO:0000313" key="2">
    <source>
        <dbReference type="EMBL" id="KAF9580064.1"/>
    </source>
</evidence>
<evidence type="ECO:0000256" key="1">
    <source>
        <dbReference type="SAM" id="MobiDB-lite"/>
    </source>
</evidence>
<proteinExistence type="predicted"/>
<reference evidence="2" key="1">
    <citation type="journal article" date="2020" name="Fungal Divers.">
        <title>Resolving the Mortierellaceae phylogeny through synthesis of multi-gene phylogenetics and phylogenomics.</title>
        <authorList>
            <person name="Vandepol N."/>
            <person name="Liber J."/>
            <person name="Desiro A."/>
            <person name="Na H."/>
            <person name="Kennedy M."/>
            <person name="Barry K."/>
            <person name="Grigoriev I.V."/>
            <person name="Miller A.N."/>
            <person name="O'Donnell K."/>
            <person name="Stajich J.E."/>
            <person name="Bonito G."/>
        </authorList>
    </citation>
    <scope>NUCLEOTIDE SEQUENCE</scope>
    <source>
        <strain evidence="2">KOD1015</strain>
    </source>
</reference>
<name>A0A9P6FRG2_9FUNG</name>
<keyword evidence="3" id="KW-1185">Reference proteome</keyword>
<comment type="caution">
    <text evidence="2">The sequence shown here is derived from an EMBL/GenBank/DDBJ whole genome shotgun (WGS) entry which is preliminary data.</text>
</comment>
<sequence length="106" mass="12311">PNQNASQERCHGEPESSTAQVPISASTLRESVLATPRQYNPDEAYRLVSRFEAHYCKWLTFDTFKEHFITRYHTHVIMAKAGVEARSYRQRTDQTVEEVVVDMNHI</sequence>